<keyword evidence="6" id="KW-1015">Disulfide bond</keyword>
<keyword evidence="5 7" id="KW-0732">Signal</keyword>
<protein>
    <submittedName>
        <fullName evidence="9">Protein RALF-like 32</fullName>
    </submittedName>
</protein>
<comment type="similarity">
    <text evidence="2">Belongs to the plant rapid alkalinization factor (RALF) family.</text>
</comment>
<evidence type="ECO:0000313" key="8">
    <source>
        <dbReference type="Proteomes" id="UP001652623"/>
    </source>
</evidence>
<organism evidence="8 9">
    <name type="scientific">Ziziphus jujuba</name>
    <name type="common">Chinese jujube</name>
    <name type="synonym">Ziziphus sativa</name>
    <dbReference type="NCBI Taxonomy" id="326968"/>
    <lineage>
        <taxon>Eukaryota</taxon>
        <taxon>Viridiplantae</taxon>
        <taxon>Streptophyta</taxon>
        <taxon>Embryophyta</taxon>
        <taxon>Tracheophyta</taxon>
        <taxon>Spermatophyta</taxon>
        <taxon>Magnoliopsida</taxon>
        <taxon>eudicotyledons</taxon>
        <taxon>Gunneridae</taxon>
        <taxon>Pentapetalae</taxon>
        <taxon>rosids</taxon>
        <taxon>fabids</taxon>
        <taxon>Rosales</taxon>
        <taxon>Rhamnaceae</taxon>
        <taxon>Paliureae</taxon>
        <taxon>Ziziphus</taxon>
    </lineage>
</organism>
<dbReference type="GO" id="GO:0019722">
    <property type="term" value="P:calcium-mediated signaling"/>
    <property type="evidence" value="ECO:0007669"/>
    <property type="project" value="TreeGrafter"/>
</dbReference>
<dbReference type="Proteomes" id="UP001652623">
    <property type="component" value="Chromosome 3"/>
</dbReference>
<dbReference type="PANTHER" id="PTHR33136:SF4">
    <property type="entry name" value="PROTEIN RALF-LIKE 32"/>
    <property type="match status" value="1"/>
</dbReference>
<dbReference type="GeneID" id="107422347"/>
<evidence type="ECO:0000256" key="2">
    <source>
        <dbReference type="ARBA" id="ARBA00009178"/>
    </source>
</evidence>
<dbReference type="InterPro" id="IPR008801">
    <property type="entry name" value="RALF"/>
</dbReference>
<evidence type="ECO:0000313" key="9">
    <source>
        <dbReference type="RefSeq" id="XP_015887271.3"/>
    </source>
</evidence>
<evidence type="ECO:0000256" key="7">
    <source>
        <dbReference type="SAM" id="SignalP"/>
    </source>
</evidence>
<feature type="chain" id="PRO_5046215730" evidence="7">
    <location>
        <begin position="21"/>
        <end position="171"/>
    </location>
</feature>
<evidence type="ECO:0000256" key="5">
    <source>
        <dbReference type="ARBA" id="ARBA00022729"/>
    </source>
</evidence>
<dbReference type="RefSeq" id="XP_015887271.3">
    <property type="nucleotide sequence ID" value="XM_016031785.4"/>
</dbReference>
<accession>A0A6P3ZYM8</accession>
<sequence>MENLTTKIVFLILQILITEAAPTSTGVESDVPIYVIVYGSSSIDKQIKQSGKKLKPNREETKKSSMVSVQFYNLVILSLLCFSNAATFTGYRDTPCNGSIAECNKEDEILMESDISRRFLEQKYISPGALKPDQPVCEGANGESYSNAGNCLPPSSNPHDRGCSKYYRCRS</sequence>
<dbReference type="AlphaFoldDB" id="A0A6P3ZYM8"/>
<dbReference type="GO" id="GO:0005179">
    <property type="term" value="F:hormone activity"/>
    <property type="evidence" value="ECO:0007669"/>
    <property type="project" value="UniProtKB-KW"/>
</dbReference>
<evidence type="ECO:0000256" key="3">
    <source>
        <dbReference type="ARBA" id="ARBA00022525"/>
    </source>
</evidence>
<evidence type="ECO:0000256" key="1">
    <source>
        <dbReference type="ARBA" id="ARBA00004613"/>
    </source>
</evidence>
<dbReference type="Pfam" id="PF05498">
    <property type="entry name" value="RALF"/>
    <property type="match status" value="1"/>
</dbReference>
<name>A0A6P3ZYM8_ZIZJJ</name>
<dbReference type="PANTHER" id="PTHR33136">
    <property type="entry name" value="RAPID ALKALINIZATION FACTOR-LIKE"/>
    <property type="match status" value="1"/>
</dbReference>
<comment type="subcellular location">
    <subcellularLocation>
        <location evidence="1">Secreted</location>
    </subcellularLocation>
</comment>
<keyword evidence="8" id="KW-1185">Reference proteome</keyword>
<dbReference type="GO" id="GO:0005576">
    <property type="term" value="C:extracellular region"/>
    <property type="evidence" value="ECO:0007669"/>
    <property type="project" value="UniProtKB-SubCell"/>
</dbReference>
<keyword evidence="4" id="KW-0372">Hormone</keyword>
<feature type="signal peptide" evidence="7">
    <location>
        <begin position="1"/>
        <end position="20"/>
    </location>
</feature>
<dbReference type="InParanoid" id="A0A6P3ZYM8"/>
<dbReference type="GO" id="GO:0009506">
    <property type="term" value="C:plasmodesma"/>
    <property type="evidence" value="ECO:0007669"/>
    <property type="project" value="TreeGrafter"/>
</dbReference>
<evidence type="ECO:0000256" key="4">
    <source>
        <dbReference type="ARBA" id="ARBA00022702"/>
    </source>
</evidence>
<dbReference type="GO" id="GO:0040008">
    <property type="term" value="P:regulation of growth"/>
    <property type="evidence" value="ECO:0007669"/>
    <property type="project" value="UniProtKB-ARBA"/>
</dbReference>
<gene>
    <name evidence="9" type="primary">LOC107422347</name>
</gene>
<keyword evidence="3" id="KW-0964">Secreted</keyword>
<evidence type="ECO:0000256" key="6">
    <source>
        <dbReference type="ARBA" id="ARBA00023157"/>
    </source>
</evidence>
<dbReference type="FunCoup" id="A0A6P3ZYM8">
    <property type="interactions" value="230"/>
</dbReference>
<proteinExistence type="inferred from homology"/>
<dbReference type="KEGG" id="zju:107422347"/>
<reference evidence="9" key="1">
    <citation type="submission" date="2025-08" db="UniProtKB">
        <authorList>
            <consortium name="RefSeq"/>
        </authorList>
    </citation>
    <scope>IDENTIFICATION</scope>
    <source>
        <tissue evidence="9">Seedling</tissue>
    </source>
</reference>